<organism evidence="14 15">
    <name type="scientific">Enterovibrio norvegicus DSM 15893</name>
    <dbReference type="NCBI Taxonomy" id="1121869"/>
    <lineage>
        <taxon>Bacteria</taxon>
        <taxon>Pseudomonadati</taxon>
        <taxon>Pseudomonadota</taxon>
        <taxon>Gammaproteobacteria</taxon>
        <taxon>Vibrionales</taxon>
        <taxon>Vibrionaceae</taxon>
        <taxon>Enterovibrio</taxon>
    </lineage>
</organism>
<evidence type="ECO:0000313" key="14">
    <source>
        <dbReference type="EMBL" id="SFP66184.1"/>
    </source>
</evidence>
<evidence type="ECO:0000256" key="6">
    <source>
        <dbReference type="ARBA" id="ARBA00022977"/>
    </source>
</evidence>
<feature type="binding site" evidence="10">
    <location>
        <position position="79"/>
    </location>
    <ligand>
        <name>Mg(2+)</name>
        <dbReference type="ChEBI" id="CHEBI:18420"/>
    </ligand>
</feature>
<feature type="binding site" evidence="10">
    <location>
        <position position="146"/>
    </location>
    <ligand>
        <name>4-amino-2-methyl-5-(diphosphooxymethyl)pyrimidine</name>
        <dbReference type="ChEBI" id="CHEBI:57841"/>
    </ligand>
</feature>
<comment type="cofactor">
    <cofactor evidence="10">
        <name>Mg(2+)</name>
        <dbReference type="ChEBI" id="CHEBI:18420"/>
    </cofactor>
    <text evidence="10">Binds 1 Mg(2+) ion per subunit.</text>
</comment>
<dbReference type="SUPFAM" id="SSF51391">
    <property type="entry name" value="Thiamin phosphate synthase"/>
    <property type="match status" value="1"/>
</dbReference>
<dbReference type="STRING" id="1121869.SAMN03084138_02791"/>
<name>A0A1I5S677_9GAMM</name>
<evidence type="ECO:0000256" key="9">
    <source>
        <dbReference type="ARBA" id="ARBA00047883"/>
    </source>
</evidence>
<evidence type="ECO:0000256" key="5">
    <source>
        <dbReference type="ARBA" id="ARBA00022842"/>
    </source>
</evidence>
<evidence type="ECO:0000256" key="1">
    <source>
        <dbReference type="ARBA" id="ARBA00003814"/>
    </source>
</evidence>
<sequence length="224" mass="23608">MNTSNSISNPNPNPYRLYLVTDDNQDLDTLKRVVKDAVAGGVTMVQVREKSGDVRQFIARAAAVKAILAGTGVPLIINDRVDVALAVDADGVHLGQSDMPAEFARALIGENKLLGLSIETEQQLVDAESLPVDYLGLSAIFATPTKTNIKKEWGIDGLAHAVKQSAYPIVAIGGLNASNLDDVIATGASGIALVSAICHADSPKEAAKALIQQLERNASEDHES</sequence>
<dbReference type="PANTHER" id="PTHR20857">
    <property type="entry name" value="THIAMINE-PHOSPHATE PYROPHOSPHORYLASE"/>
    <property type="match status" value="1"/>
</dbReference>
<feature type="binding site" evidence="10">
    <location>
        <begin position="143"/>
        <end position="145"/>
    </location>
    <ligand>
        <name>2-[(2R,5Z)-2-carboxy-4-methylthiazol-5(2H)-ylidene]ethyl phosphate</name>
        <dbReference type="ChEBI" id="CHEBI:62899"/>
    </ligand>
</feature>
<keyword evidence="4 10" id="KW-0479">Metal-binding</keyword>
<comment type="pathway">
    <text evidence="2 10 12">Cofactor biosynthesis; thiamine diphosphate biosynthesis; thiamine phosphate from 4-amino-2-methyl-5-diphosphomethylpyrimidine and 4-methyl-5-(2-phosphoethyl)-thiazole: step 1/1.</text>
</comment>
<dbReference type="FunFam" id="3.20.20.70:FF:000096">
    <property type="entry name" value="Thiamine-phosphate synthase"/>
    <property type="match status" value="1"/>
</dbReference>
<evidence type="ECO:0000256" key="7">
    <source>
        <dbReference type="ARBA" id="ARBA00047334"/>
    </source>
</evidence>
<evidence type="ECO:0000313" key="15">
    <source>
        <dbReference type="Proteomes" id="UP000182692"/>
    </source>
</evidence>
<proteinExistence type="inferred from homology"/>
<dbReference type="GeneID" id="35870674"/>
<dbReference type="AlphaFoldDB" id="A0A1I5S677"/>
<dbReference type="GO" id="GO:0009228">
    <property type="term" value="P:thiamine biosynthetic process"/>
    <property type="evidence" value="ECO:0007669"/>
    <property type="project" value="UniProtKB-KW"/>
</dbReference>
<keyword evidence="3 10" id="KW-0808">Transferase</keyword>
<feature type="domain" description="Thiamine phosphate synthase/TenI" evidence="13">
    <location>
        <begin position="17"/>
        <end position="197"/>
    </location>
</feature>
<dbReference type="EC" id="2.5.1.3" evidence="10"/>
<evidence type="ECO:0000256" key="10">
    <source>
        <dbReference type="HAMAP-Rule" id="MF_00097"/>
    </source>
</evidence>
<comment type="similarity">
    <text evidence="10 11">Belongs to the thiamine-phosphate synthase family.</text>
</comment>
<evidence type="ECO:0000259" key="13">
    <source>
        <dbReference type="Pfam" id="PF02581"/>
    </source>
</evidence>
<evidence type="ECO:0000256" key="12">
    <source>
        <dbReference type="RuleBase" id="RU004253"/>
    </source>
</evidence>
<comment type="catalytic activity">
    <reaction evidence="9 10 11">
        <text>2-[(2R,5Z)-2-carboxy-4-methylthiazol-5(2H)-ylidene]ethyl phosphate + 4-amino-2-methyl-5-(diphosphooxymethyl)pyrimidine + 2 H(+) = thiamine phosphate + CO2 + diphosphate</text>
        <dbReference type="Rhea" id="RHEA:47844"/>
        <dbReference type="ChEBI" id="CHEBI:15378"/>
        <dbReference type="ChEBI" id="CHEBI:16526"/>
        <dbReference type="ChEBI" id="CHEBI:33019"/>
        <dbReference type="ChEBI" id="CHEBI:37575"/>
        <dbReference type="ChEBI" id="CHEBI:57841"/>
        <dbReference type="ChEBI" id="CHEBI:62899"/>
        <dbReference type="EC" id="2.5.1.3"/>
    </reaction>
</comment>
<evidence type="ECO:0000256" key="2">
    <source>
        <dbReference type="ARBA" id="ARBA00005165"/>
    </source>
</evidence>
<dbReference type="InterPro" id="IPR034291">
    <property type="entry name" value="TMP_synthase"/>
</dbReference>
<feature type="binding site" evidence="10">
    <location>
        <begin position="46"/>
        <end position="50"/>
    </location>
    <ligand>
        <name>4-amino-2-methyl-5-(diphosphooxymethyl)pyrimidine</name>
        <dbReference type="ChEBI" id="CHEBI:57841"/>
    </ligand>
</feature>
<dbReference type="InterPro" id="IPR036206">
    <property type="entry name" value="ThiamineP_synth_sf"/>
</dbReference>
<dbReference type="GO" id="GO:0000287">
    <property type="term" value="F:magnesium ion binding"/>
    <property type="evidence" value="ECO:0007669"/>
    <property type="project" value="UniProtKB-UniRule"/>
</dbReference>
<comment type="function">
    <text evidence="1 10">Condenses 4-methyl-5-(beta-hydroxyethyl)thiazole monophosphate (THZ-P) and 2-methyl-4-amino-5-hydroxymethyl pyrimidine pyrophosphate (HMP-PP) to form thiamine monophosphate (TMP).</text>
</comment>
<protein>
    <recommendedName>
        <fullName evidence="10">Thiamine-phosphate synthase</fullName>
        <shortName evidence="10">TP synthase</shortName>
        <shortName evidence="10">TPS</shortName>
        <ecNumber evidence="10">2.5.1.3</ecNumber>
    </recommendedName>
    <alternativeName>
        <fullName evidence="10">Thiamine-phosphate pyrophosphorylase</fullName>
        <shortName evidence="10">TMP pyrophosphorylase</shortName>
        <shortName evidence="10">TMP-PPase</shortName>
    </alternativeName>
</protein>
<comment type="catalytic activity">
    <reaction evidence="8 10 11">
        <text>2-(2-carboxy-4-methylthiazol-5-yl)ethyl phosphate + 4-amino-2-methyl-5-(diphosphooxymethyl)pyrimidine + 2 H(+) = thiamine phosphate + CO2 + diphosphate</text>
        <dbReference type="Rhea" id="RHEA:47848"/>
        <dbReference type="ChEBI" id="CHEBI:15378"/>
        <dbReference type="ChEBI" id="CHEBI:16526"/>
        <dbReference type="ChEBI" id="CHEBI:33019"/>
        <dbReference type="ChEBI" id="CHEBI:37575"/>
        <dbReference type="ChEBI" id="CHEBI:57841"/>
        <dbReference type="ChEBI" id="CHEBI:62890"/>
        <dbReference type="EC" id="2.5.1.3"/>
    </reaction>
</comment>
<dbReference type="OrthoDB" id="9789949at2"/>
<evidence type="ECO:0000256" key="4">
    <source>
        <dbReference type="ARBA" id="ARBA00022723"/>
    </source>
</evidence>
<dbReference type="Proteomes" id="UP000182692">
    <property type="component" value="Unassembled WGS sequence"/>
</dbReference>
<comment type="catalytic activity">
    <reaction evidence="7 10 11">
        <text>4-methyl-5-(2-phosphooxyethyl)-thiazole + 4-amino-2-methyl-5-(diphosphooxymethyl)pyrimidine + H(+) = thiamine phosphate + diphosphate</text>
        <dbReference type="Rhea" id="RHEA:22328"/>
        <dbReference type="ChEBI" id="CHEBI:15378"/>
        <dbReference type="ChEBI" id="CHEBI:33019"/>
        <dbReference type="ChEBI" id="CHEBI:37575"/>
        <dbReference type="ChEBI" id="CHEBI:57841"/>
        <dbReference type="ChEBI" id="CHEBI:58296"/>
        <dbReference type="EC" id="2.5.1.3"/>
    </reaction>
</comment>
<dbReference type="Pfam" id="PF02581">
    <property type="entry name" value="TMP-TENI"/>
    <property type="match status" value="1"/>
</dbReference>
<feature type="binding site" evidence="10">
    <location>
        <position position="78"/>
    </location>
    <ligand>
        <name>4-amino-2-methyl-5-(diphosphooxymethyl)pyrimidine</name>
        <dbReference type="ChEBI" id="CHEBI:57841"/>
    </ligand>
</feature>
<accession>A0A1I5S677</accession>
<dbReference type="GO" id="GO:0005737">
    <property type="term" value="C:cytoplasm"/>
    <property type="evidence" value="ECO:0007669"/>
    <property type="project" value="TreeGrafter"/>
</dbReference>
<dbReference type="EMBL" id="FOWR01000020">
    <property type="protein sequence ID" value="SFP66184.1"/>
    <property type="molecule type" value="Genomic_DNA"/>
</dbReference>
<reference evidence="14 15" key="1">
    <citation type="submission" date="2016-10" db="EMBL/GenBank/DDBJ databases">
        <authorList>
            <person name="de Groot N.N."/>
        </authorList>
    </citation>
    <scope>NUCLEOTIDE SEQUENCE [LARGE SCALE GENOMIC DNA]</scope>
    <source>
        <strain evidence="14 15">DSM 15893</strain>
    </source>
</reference>
<dbReference type="UniPathway" id="UPA00060">
    <property type="reaction ID" value="UER00141"/>
</dbReference>
<dbReference type="HAMAP" id="MF_00097">
    <property type="entry name" value="TMP_synthase"/>
    <property type="match status" value="1"/>
</dbReference>
<dbReference type="GO" id="GO:0009229">
    <property type="term" value="P:thiamine diphosphate biosynthetic process"/>
    <property type="evidence" value="ECO:0007669"/>
    <property type="project" value="UniProtKB-UniRule"/>
</dbReference>
<feature type="binding site" evidence="10">
    <location>
        <position position="174"/>
    </location>
    <ligand>
        <name>2-[(2R,5Z)-2-carboxy-4-methylthiazol-5(2H)-ylidene]ethyl phosphate</name>
        <dbReference type="ChEBI" id="CHEBI:62899"/>
    </ligand>
</feature>
<feature type="binding site" evidence="10">
    <location>
        <position position="117"/>
    </location>
    <ligand>
        <name>4-amino-2-methyl-5-(diphosphooxymethyl)pyrimidine</name>
        <dbReference type="ChEBI" id="CHEBI:57841"/>
    </ligand>
</feature>
<dbReference type="InterPro" id="IPR013785">
    <property type="entry name" value="Aldolase_TIM"/>
</dbReference>
<evidence type="ECO:0000256" key="11">
    <source>
        <dbReference type="RuleBase" id="RU003826"/>
    </source>
</evidence>
<evidence type="ECO:0000256" key="3">
    <source>
        <dbReference type="ARBA" id="ARBA00022679"/>
    </source>
</evidence>
<feature type="binding site" evidence="10">
    <location>
        <begin position="194"/>
        <end position="195"/>
    </location>
    <ligand>
        <name>2-[(2R,5Z)-2-carboxy-4-methylthiazol-5(2H)-ylidene]ethyl phosphate</name>
        <dbReference type="ChEBI" id="CHEBI:62899"/>
    </ligand>
</feature>
<dbReference type="InterPro" id="IPR022998">
    <property type="entry name" value="ThiamineP_synth_TenI"/>
</dbReference>
<dbReference type="NCBIfam" id="TIGR00693">
    <property type="entry name" value="thiE"/>
    <property type="match status" value="1"/>
</dbReference>
<evidence type="ECO:0000256" key="8">
    <source>
        <dbReference type="ARBA" id="ARBA00047851"/>
    </source>
</evidence>
<keyword evidence="6 10" id="KW-0784">Thiamine biosynthesis</keyword>
<keyword evidence="5 10" id="KW-0460">Magnesium</keyword>
<dbReference type="PANTHER" id="PTHR20857:SF23">
    <property type="entry name" value="THIAMINE BIOSYNTHETIC BIFUNCTIONAL ENZYME"/>
    <property type="match status" value="1"/>
</dbReference>
<dbReference type="Gene3D" id="3.20.20.70">
    <property type="entry name" value="Aldolase class I"/>
    <property type="match status" value="1"/>
</dbReference>
<gene>
    <name evidence="10" type="primary">thiE</name>
    <name evidence="14" type="ORF">SAMN03084138_02791</name>
</gene>
<dbReference type="CDD" id="cd00564">
    <property type="entry name" value="TMP_TenI"/>
    <property type="match status" value="1"/>
</dbReference>
<dbReference type="RefSeq" id="WP_074927362.1">
    <property type="nucleotide sequence ID" value="NZ_FOWR01000020.1"/>
</dbReference>
<dbReference type="GO" id="GO:0004789">
    <property type="term" value="F:thiamine-phosphate diphosphorylase activity"/>
    <property type="evidence" value="ECO:0007669"/>
    <property type="project" value="UniProtKB-UniRule"/>
</dbReference>
<feature type="binding site" evidence="10">
    <location>
        <position position="98"/>
    </location>
    <ligand>
        <name>Mg(2+)</name>
        <dbReference type="ChEBI" id="CHEBI:18420"/>
    </ligand>
</feature>